<name>A0A6H1Z7W1_9ZZZZ</name>
<protein>
    <submittedName>
        <fullName evidence="1">Uncharacterized protein</fullName>
    </submittedName>
</protein>
<evidence type="ECO:0000313" key="2">
    <source>
        <dbReference type="EMBL" id="QJB03844.1"/>
    </source>
</evidence>
<dbReference type="AlphaFoldDB" id="A0A6H1Z7W1"/>
<proteinExistence type="predicted"/>
<gene>
    <name evidence="1" type="ORF">MM171A00097_0114</name>
    <name evidence="2" type="ORF">MM171B00542_0015</name>
</gene>
<organism evidence="1">
    <name type="scientific">viral metagenome</name>
    <dbReference type="NCBI Taxonomy" id="1070528"/>
    <lineage>
        <taxon>unclassified sequences</taxon>
        <taxon>metagenomes</taxon>
        <taxon>organismal metagenomes</taxon>
    </lineage>
</organism>
<dbReference type="EMBL" id="MT143863">
    <property type="protein sequence ID" value="QJB03844.1"/>
    <property type="molecule type" value="Genomic_DNA"/>
</dbReference>
<sequence>MGTGMPDPKTIVDSVADGALEVAEAPARVAKNVADVCSIFASEVQGNMETVKGHLPDDPAVLPDVAVKAVGQTVHAGIGIFEGVGKGIMDTVAGVKNQIRRVTG</sequence>
<dbReference type="EMBL" id="MT143710">
    <property type="protein sequence ID" value="QJA43467.1"/>
    <property type="molecule type" value="Genomic_DNA"/>
</dbReference>
<accession>A0A6H1Z7W1</accession>
<reference evidence="1" key="1">
    <citation type="submission" date="2020-03" db="EMBL/GenBank/DDBJ databases">
        <title>The deep terrestrial virosphere.</title>
        <authorList>
            <person name="Holmfeldt K."/>
            <person name="Nilsson E."/>
            <person name="Simone D."/>
            <person name="Lopez-Fernandez M."/>
            <person name="Wu X."/>
            <person name="de Brujin I."/>
            <person name="Lundin D."/>
            <person name="Andersson A."/>
            <person name="Bertilsson S."/>
            <person name="Dopson M."/>
        </authorList>
    </citation>
    <scope>NUCLEOTIDE SEQUENCE</scope>
    <source>
        <strain evidence="1">MM171A00097</strain>
        <strain evidence="2">MM171B00542</strain>
    </source>
</reference>
<evidence type="ECO:0000313" key="1">
    <source>
        <dbReference type="EMBL" id="QJA43467.1"/>
    </source>
</evidence>